<protein>
    <recommendedName>
        <fullName evidence="3">Endolytic transglycosylase MltG</fullName>
    </recommendedName>
</protein>
<evidence type="ECO:0008006" key="3">
    <source>
        <dbReference type="Google" id="ProtNLM"/>
    </source>
</evidence>
<evidence type="ECO:0000256" key="1">
    <source>
        <dbReference type="SAM" id="Phobius"/>
    </source>
</evidence>
<dbReference type="EMBL" id="JAAIKC010000001">
    <property type="protein sequence ID" value="NEW05575.1"/>
    <property type="molecule type" value="Genomic_DNA"/>
</dbReference>
<dbReference type="RefSeq" id="WP_163942560.1">
    <property type="nucleotide sequence ID" value="NZ_JAAIKC010000001.1"/>
</dbReference>
<comment type="caution">
    <text evidence="2">The sequence shown here is derived from an EMBL/GenBank/DDBJ whole genome shotgun (WGS) entry which is preliminary data.</text>
</comment>
<keyword evidence="1" id="KW-1133">Transmembrane helix</keyword>
<feature type="transmembrane region" description="Helical" evidence="1">
    <location>
        <begin position="7"/>
        <end position="25"/>
    </location>
</feature>
<accession>A0A6G3ZTY3</accession>
<dbReference type="AlphaFoldDB" id="A0A6G3ZTY3"/>
<name>A0A6G3ZTY3_9BACL</name>
<sequence>MFKNRSYLLGIGTGIIVGALLLQIMSARPAAVGPGTTFDEMDPLKLKEQASKYYQVFDKETKLFTQADFDAGVKTKLKEETDKLLASKPQAQQQTKIVVYVQPNLDATAVTELLIKTGIISDRKAFTAELEKQGGNFKIQVGPHVFEGVLDMKQVVANLIAVQ</sequence>
<organism evidence="2">
    <name type="scientific">Paenibacillus sp. SYP-B3998</name>
    <dbReference type="NCBI Taxonomy" id="2678564"/>
    <lineage>
        <taxon>Bacteria</taxon>
        <taxon>Bacillati</taxon>
        <taxon>Bacillota</taxon>
        <taxon>Bacilli</taxon>
        <taxon>Bacillales</taxon>
        <taxon>Paenibacillaceae</taxon>
        <taxon>Paenibacillus</taxon>
    </lineage>
</organism>
<gene>
    <name evidence="2" type="ORF">GK047_06020</name>
</gene>
<proteinExistence type="predicted"/>
<keyword evidence="1" id="KW-0472">Membrane</keyword>
<evidence type="ECO:0000313" key="2">
    <source>
        <dbReference type="EMBL" id="NEW05575.1"/>
    </source>
</evidence>
<reference evidence="2" key="1">
    <citation type="submission" date="2020-02" db="EMBL/GenBank/DDBJ databases">
        <authorList>
            <person name="Shen X.-R."/>
            <person name="Zhang Y.-X."/>
        </authorList>
    </citation>
    <scope>NUCLEOTIDE SEQUENCE</scope>
    <source>
        <strain evidence="2">SYP-B3998</strain>
    </source>
</reference>
<keyword evidence="1" id="KW-0812">Transmembrane</keyword>